<organism evidence="7 8">
    <name type="scientific">Oceanicoccus sagamiensis</name>
    <dbReference type="NCBI Taxonomy" id="716816"/>
    <lineage>
        <taxon>Bacteria</taxon>
        <taxon>Pseudomonadati</taxon>
        <taxon>Pseudomonadota</taxon>
        <taxon>Gammaproteobacteria</taxon>
        <taxon>Cellvibrionales</taxon>
        <taxon>Spongiibacteraceae</taxon>
        <taxon>Oceanicoccus</taxon>
    </lineage>
</organism>
<reference evidence="7 8" key="1">
    <citation type="submission" date="2016-11" db="EMBL/GenBank/DDBJ databases">
        <title>Trade-off between light-utilization and light-protection in marine flavobacteria.</title>
        <authorList>
            <person name="Kumagai Y."/>
        </authorList>
    </citation>
    <scope>NUCLEOTIDE SEQUENCE [LARGE SCALE GENOMIC DNA]</scope>
    <source>
        <strain evidence="7 8">NBRC 107125</strain>
    </source>
</reference>
<feature type="transmembrane region" description="Helical" evidence="6">
    <location>
        <begin position="97"/>
        <end position="115"/>
    </location>
</feature>
<feature type="transmembrane region" description="Helical" evidence="6">
    <location>
        <begin position="172"/>
        <end position="195"/>
    </location>
</feature>
<dbReference type="PANTHER" id="PTHR31885">
    <property type="entry name" value="GH04784P"/>
    <property type="match status" value="1"/>
</dbReference>
<feature type="transmembrane region" description="Helical" evidence="6">
    <location>
        <begin position="147"/>
        <end position="166"/>
    </location>
</feature>
<dbReference type="OrthoDB" id="5592477at2"/>
<dbReference type="EMBL" id="CP019343">
    <property type="protein sequence ID" value="ARN76006.1"/>
    <property type="molecule type" value="Genomic_DNA"/>
</dbReference>
<dbReference type="Pfam" id="PF07947">
    <property type="entry name" value="YhhN"/>
    <property type="match status" value="1"/>
</dbReference>
<proteinExistence type="inferred from homology"/>
<comment type="subcellular location">
    <subcellularLocation>
        <location evidence="1">Membrane</location>
        <topology evidence="1">Multi-pass membrane protein</topology>
    </subcellularLocation>
</comment>
<dbReference type="RefSeq" id="WP_085760209.1">
    <property type="nucleotide sequence ID" value="NZ_CP019343.1"/>
</dbReference>
<evidence type="ECO:0000256" key="5">
    <source>
        <dbReference type="ARBA" id="ARBA00023136"/>
    </source>
</evidence>
<evidence type="ECO:0000256" key="4">
    <source>
        <dbReference type="ARBA" id="ARBA00022989"/>
    </source>
</evidence>
<feature type="transmembrane region" description="Helical" evidence="6">
    <location>
        <begin position="49"/>
        <end position="67"/>
    </location>
</feature>
<protein>
    <recommendedName>
        <fullName evidence="9">Lysoplasmalogenase</fullName>
    </recommendedName>
</protein>
<dbReference type="KEGG" id="osg:BST96_19045"/>
<feature type="transmembrane region" description="Helical" evidence="6">
    <location>
        <begin position="73"/>
        <end position="90"/>
    </location>
</feature>
<feature type="transmembrane region" description="Helical" evidence="6">
    <location>
        <begin position="121"/>
        <end position="140"/>
    </location>
</feature>
<gene>
    <name evidence="7" type="ORF">BST96_19045</name>
</gene>
<dbReference type="Proteomes" id="UP000193450">
    <property type="component" value="Chromosome"/>
</dbReference>
<sequence length="217" mass="23677">MFYLAASLLLAGNYIAFFADAEPMVAAFFKVLPIVILILWACRQAANRPLLIAALCLGGCGDVILALGYFIPGLVAFLIGHCLYITLWLSSPTKMRWAIALPMLVLLAISVWLIVPGSGDLQIPVAAYLLVIFVMAILACRSTLVNNWGLLGVYSFLVSDFILAWHQFIAPLGYSVLAIMVTYYLAQSLITLSVIQTTTTTTTTKTTTKTTIKQSYL</sequence>
<accession>A0A1X9NEN6</accession>
<evidence type="ECO:0000313" key="8">
    <source>
        <dbReference type="Proteomes" id="UP000193450"/>
    </source>
</evidence>
<dbReference type="PANTHER" id="PTHR31885:SF6">
    <property type="entry name" value="GH04784P"/>
    <property type="match status" value="1"/>
</dbReference>
<dbReference type="AlphaFoldDB" id="A0A1X9NEN6"/>
<name>A0A1X9NEN6_9GAMM</name>
<keyword evidence="5 6" id="KW-0472">Membrane</keyword>
<evidence type="ECO:0000256" key="3">
    <source>
        <dbReference type="ARBA" id="ARBA00022692"/>
    </source>
</evidence>
<evidence type="ECO:0000256" key="1">
    <source>
        <dbReference type="ARBA" id="ARBA00004141"/>
    </source>
</evidence>
<evidence type="ECO:0008006" key="9">
    <source>
        <dbReference type="Google" id="ProtNLM"/>
    </source>
</evidence>
<dbReference type="InterPro" id="IPR012506">
    <property type="entry name" value="TMEM86B-like"/>
</dbReference>
<keyword evidence="3 6" id="KW-0812">Transmembrane</keyword>
<evidence type="ECO:0000256" key="2">
    <source>
        <dbReference type="ARBA" id="ARBA00007375"/>
    </source>
</evidence>
<comment type="similarity">
    <text evidence="2">Belongs to the TMEM86 family.</text>
</comment>
<keyword evidence="4 6" id="KW-1133">Transmembrane helix</keyword>
<keyword evidence="8" id="KW-1185">Reference proteome</keyword>
<dbReference type="GO" id="GO:0016787">
    <property type="term" value="F:hydrolase activity"/>
    <property type="evidence" value="ECO:0007669"/>
    <property type="project" value="TreeGrafter"/>
</dbReference>
<feature type="transmembrane region" description="Helical" evidence="6">
    <location>
        <begin position="25"/>
        <end position="42"/>
    </location>
</feature>
<dbReference type="GO" id="GO:0016020">
    <property type="term" value="C:membrane"/>
    <property type="evidence" value="ECO:0007669"/>
    <property type="project" value="UniProtKB-SubCell"/>
</dbReference>
<dbReference type="STRING" id="716816.BST96_19045"/>
<evidence type="ECO:0000313" key="7">
    <source>
        <dbReference type="EMBL" id="ARN76006.1"/>
    </source>
</evidence>
<evidence type="ECO:0000256" key="6">
    <source>
        <dbReference type="SAM" id="Phobius"/>
    </source>
</evidence>